<reference evidence="1 4" key="2">
    <citation type="submission" date="2020-08" db="EMBL/GenBank/DDBJ databases">
        <title>Genomic Encyclopedia of Type Strains, Phase IV (KMG-IV): sequencing the most valuable type-strain genomes for metagenomic binning, comparative biology and taxonomic classification.</title>
        <authorList>
            <person name="Goeker M."/>
        </authorList>
    </citation>
    <scope>NUCLEOTIDE SEQUENCE [LARGE SCALE GENOMIC DNA]</scope>
    <source>
        <strain evidence="1 4">DSM 11525</strain>
    </source>
</reference>
<evidence type="ECO:0000313" key="1">
    <source>
        <dbReference type="EMBL" id="MBB5210895.1"/>
    </source>
</evidence>
<dbReference type="AlphaFoldDB" id="A0A6P1TAJ9"/>
<accession>A0A6P1TAJ9</accession>
<evidence type="ECO:0008006" key="5">
    <source>
        <dbReference type="Google" id="ProtNLM"/>
    </source>
</evidence>
<keyword evidence="3" id="KW-1185">Reference proteome</keyword>
<dbReference type="OrthoDB" id="6401166at2"/>
<dbReference type="EMBL" id="CP047491">
    <property type="protein sequence ID" value="QHQ38683.1"/>
    <property type="molecule type" value="Genomic_DNA"/>
</dbReference>
<evidence type="ECO:0000313" key="4">
    <source>
        <dbReference type="Proteomes" id="UP000563601"/>
    </source>
</evidence>
<proteinExistence type="predicted"/>
<dbReference type="Proteomes" id="UP000464675">
    <property type="component" value="Chromosome"/>
</dbReference>
<dbReference type="RefSeq" id="WP_161858011.1">
    <property type="nucleotide sequence ID" value="NZ_CP047491.1"/>
</dbReference>
<evidence type="ECO:0000313" key="3">
    <source>
        <dbReference type="Proteomes" id="UP000464675"/>
    </source>
</evidence>
<dbReference type="Proteomes" id="UP000563601">
    <property type="component" value="Unassembled WGS sequence"/>
</dbReference>
<dbReference type="EMBL" id="JACHHR010000001">
    <property type="protein sequence ID" value="MBB5210895.1"/>
    <property type="molecule type" value="Genomic_DNA"/>
</dbReference>
<reference evidence="2 3" key="1">
    <citation type="submission" date="2020-01" db="EMBL/GenBank/DDBJ databases">
        <title>The possibility of degradation of plastic by Microbulbifer hydrolyticus IRE-31.</title>
        <authorList>
            <person name="Liu L."/>
        </authorList>
    </citation>
    <scope>NUCLEOTIDE SEQUENCE [LARGE SCALE GENOMIC DNA]</scope>
    <source>
        <strain evidence="2 3">IRE-31</strain>
    </source>
</reference>
<evidence type="ECO:0000313" key="2">
    <source>
        <dbReference type="EMBL" id="QHQ38683.1"/>
    </source>
</evidence>
<protein>
    <recommendedName>
        <fullName evidence="5">Lipoprotein</fullName>
    </recommendedName>
</protein>
<dbReference type="PROSITE" id="PS51257">
    <property type="entry name" value="PROKAR_LIPOPROTEIN"/>
    <property type="match status" value="1"/>
</dbReference>
<name>A0A6P1TAJ9_9GAMM</name>
<organism evidence="1 4">
    <name type="scientific">Microbulbifer hydrolyticus</name>
    <dbReference type="NCBI Taxonomy" id="48074"/>
    <lineage>
        <taxon>Bacteria</taxon>
        <taxon>Pseudomonadati</taxon>
        <taxon>Pseudomonadota</taxon>
        <taxon>Gammaproteobacteria</taxon>
        <taxon>Cellvibrionales</taxon>
        <taxon>Microbulbiferaceae</taxon>
        <taxon>Microbulbifer</taxon>
    </lineage>
</organism>
<gene>
    <name evidence="2" type="ORF">GTQ55_06555</name>
    <name evidence="1" type="ORF">HNQ53_001083</name>
</gene>
<sequence length="138" mass="15376">MKLSVAALCLVTIFSGCVGVNRSSLSEFSYKPYKSNESRKKHIREEKGAPDEIIQVSESSEKWVYQSGTHFEGVVLWLVVPIPFVFPSGLHSEEYLFKGEQLLTISKRDHSSEGLVYGCYPSGVHGVVFVDCGKVPFK</sequence>